<evidence type="ECO:0000313" key="2">
    <source>
        <dbReference type="EMBL" id="KAK4286884.1"/>
    </source>
</evidence>
<sequence length="39" mass="4527">MDDGFYFPYEDVLNKFNVNQDQGLNEGQVKENQAKYGPN</sequence>
<accession>A0AAE1NBE6</accession>
<evidence type="ECO:0000259" key="1">
    <source>
        <dbReference type="Pfam" id="PF00690"/>
    </source>
</evidence>
<keyword evidence="3" id="KW-1185">Reference proteome</keyword>
<feature type="non-terminal residue" evidence="2">
    <location>
        <position position="39"/>
    </location>
</feature>
<dbReference type="AlphaFoldDB" id="A0AAE1NBE6"/>
<dbReference type="InterPro" id="IPR023298">
    <property type="entry name" value="ATPase_P-typ_TM_dom_sf"/>
</dbReference>
<comment type="caution">
    <text evidence="2">The sequence shown here is derived from an EMBL/GenBank/DDBJ whole genome shotgun (WGS) entry which is preliminary data.</text>
</comment>
<dbReference type="Proteomes" id="UP001292094">
    <property type="component" value="Unassembled WGS sequence"/>
</dbReference>
<gene>
    <name evidence="2" type="ORF">Pmani_040028</name>
</gene>
<name>A0AAE1NBE6_9EUCA</name>
<reference evidence="2" key="1">
    <citation type="submission" date="2023-11" db="EMBL/GenBank/DDBJ databases">
        <title>Genome assemblies of two species of porcelain crab, Petrolisthes cinctipes and Petrolisthes manimaculis (Anomura: Porcellanidae).</title>
        <authorList>
            <person name="Angst P."/>
        </authorList>
    </citation>
    <scope>NUCLEOTIDE SEQUENCE</scope>
    <source>
        <strain evidence="2">PB745_02</strain>
        <tissue evidence="2">Gill</tissue>
    </source>
</reference>
<organism evidence="2 3">
    <name type="scientific">Petrolisthes manimaculis</name>
    <dbReference type="NCBI Taxonomy" id="1843537"/>
    <lineage>
        <taxon>Eukaryota</taxon>
        <taxon>Metazoa</taxon>
        <taxon>Ecdysozoa</taxon>
        <taxon>Arthropoda</taxon>
        <taxon>Crustacea</taxon>
        <taxon>Multicrustacea</taxon>
        <taxon>Malacostraca</taxon>
        <taxon>Eumalacostraca</taxon>
        <taxon>Eucarida</taxon>
        <taxon>Decapoda</taxon>
        <taxon>Pleocyemata</taxon>
        <taxon>Anomura</taxon>
        <taxon>Galatheoidea</taxon>
        <taxon>Porcellanidae</taxon>
        <taxon>Petrolisthes</taxon>
    </lineage>
</organism>
<dbReference type="EMBL" id="JAWZYT010007251">
    <property type="protein sequence ID" value="KAK4286884.1"/>
    <property type="molecule type" value="Genomic_DNA"/>
</dbReference>
<proteinExistence type="predicted"/>
<protein>
    <recommendedName>
        <fullName evidence="1">Cation-transporting P-type ATPase N-terminal domain-containing protein</fullName>
    </recommendedName>
</protein>
<dbReference type="InterPro" id="IPR004014">
    <property type="entry name" value="ATPase_P-typ_cation-transptr_N"/>
</dbReference>
<dbReference type="Pfam" id="PF00690">
    <property type="entry name" value="Cation_ATPase_N"/>
    <property type="match status" value="1"/>
</dbReference>
<dbReference type="SUPFAM" id="SSF81665">
    <property type="entry name" value="Calcium ATPase, transmembrane domain M"/>
    <property type="match status" value="1"/>
</dbReference>
<feature type="domain" description="Cation-transporting P-type ATPase N-terminal" evidence="1">
    <location>
        <begin position="8"/>
        <end position="39"/>
    </location>
</feature>
<evidence type="ECO:0000313" key="3">
    <source>
        <dbReference type="Proteomes" id="UP001292094"/>
    </source>
</evidence>